<evidence type="ECO:0000313" key="3">
    <source>
        <dbReference type="Proteomes" id="UP000179627"/>
    </source>
</evidence>
<comment type="caution">
    <text evidence="2">The sequence shown here is derived from an EMBL/GenBank/DDBJ whole genome shotgun (WGS) entry which is preliminary data.</text>
</comment>
<dbReference type="AlphaFoldDB" id="A0A1S1QNC0"/>
<gene>
    <name evidence="2" type="ORF">CC117_21635</name>
</gene>
<organism evidence="2 3">
    <name type="scientific">Parafrankia colletiae</name>
    <dbReference type="NCBI Taxonomy" id="573497"/>
    <lineage>
        <taxon>Bacteria</taxon>
        <taxon>Bacillati</taxon>
        <taxon>Actinomycetota</taxon>
        <taxon>Actinomycetes</taxon>
        <taxon>Frankiales</taxon>
        <taxon>Frankiaceae</taxon>
        <taxon>Parafrankia</taxon>
    </lineage>
</organism>
<keyword evidence="3" id="KW-1185">Reference proteome</keyword>
<accession>A0A1S1QNC0</accession>
<feature type="domain" description="HTH-type transcriptional repressor KstR C-terminal" evidence="1">
    <location>
        <begin position="3"/>
        <end position="85"/>
    </location>
</feature>
<protein>
    <recommendedName>
        <fullName evidence="1">HTH-type transcriptional repressor KstR C-terminal domain-containing protein</fullName>
    </recommendedName>
</protein>
<proteinExistence type="predicted"/>
<reference evidence="3" key="1">
    <citation type="submission" date="2016-07" db="EMBL/GenBank/DDBJ databases">
        <title>Sequence Frankia sp. strain CcI1.17.</title>
        <authorList>
            <person name="Ghodhbane-Gtari F."/>
            <person name="Swanson E."/>
            <person name="Gueddou A."/>
            <person name="Morris K."/>
            <person name="Hezbri K."/>
            <person name="Ktari A."/>
            <person name="Nouioui I."/>
            <person name="Abebe-Akele F."/>
            <person name="Simpson S."/>
            <person name="Thomas K."/>
            <person name="Gtari M."/>
            <person name="Tisa L.S."/>
            <person name="Hurst S."/>
        </authorList>
    </citation>
    <scope>NUCLEOTIDE SEQUENCE [LARGE SCALE GENOMIC DNA]</scope>
    <source>
        <strain evidence="3">Cc1.17</strain>
    </source>
</reference>
<dbReference type="EMBL" id="MBLM01000127">
    <property type="protein sequence ID" value="OHV34612.1"/>
    <property type="molecule type" value="Genomic_DNA"/>
</dbReference>
<evidence type="ECO:0000313" key="2">
    <source>
        <dbReference type="EMBL" id="OHV34612.1"/>
    </source>
</evidence>
<dbReference type="Pfam" id="PF17925">
    <property type="entry name" value="TetR_C_20"/>
    <property type="match status" value="1"/>
</dbReference>
<dbReference type="Proteomes" id="UP000179627">
    <property type="component" value="Unassembled WGS sequence"/>
</dbReference>
<evidence type="ECO:0000259" key="1">
    <source>
        <dbReference type="Pfam" id="PF17925"/>
    </source>
</evidence>
<sequence>MEHPQLLAAWVRSQREPGGYRLFEQATAAIEPASRVLFERCEPLYADDIAAVLTNAAHGLVWQFTNGVIGAADILPGLERTVFRLTADNERPARRTRRIHHGRLPA</sequence>
<dbReference type="InterPro" id="IPR041642">
    <property type="entry name" value="KstR_C"/>
</dbReference>
<name>A0A1S1QNC0_9ACTN</name>